<keyword evidence="2" id="KW-0540">Nuclease</keyword>
<dbReference type="PANTHER" id="PTHR11046:SF0">
    <property type="entry name" value="OLIGORIBONUCLEASE, MITOCHONDRIAL"/>
    <property type="match status" value="1"/>
</dbReference>
<name>A0A6J7PKJ4_9ZZZZ</name>
<keyword evidence="4" id="KW-0269">Exonuclease</keyword>
<dbReference type="GO" id="GO:0000175">
    <property type="term" value="F:3'-5'-RNA exonuclease activity"/>
    <property type="evidence" value="ECO:0007669"/>
    <property type="project" value="InterPro"/>
</dbReference>
<sequence>MLAWMDLEMTGLDPDRHVIVEIATLITDDNLELIAEGPDLVIHQPPEAMALMDDYVREMHTRNGLLALIEGSTISAAEAAAETLKFLRTHIPEAGTVPLCGNSIGTDRRFLAKWFPEIEDYLHYRSVDVSTIKELTKRWNPAALTKAPRKARGHRALDDIRESLTELRFYREFVFRTAADPAPASVTMTPPIDGSPSSA</sequence>
<keyword evidence="3" id="KW-0378">Hydrolase</keyword>
<evidence type="ECO:0000256" key="1">
    <source>
        <dbReference type="ARBA" id="ARBA00009921"/>
    </source>
</evidence>
<dbReference type="FunFam" id="3.30.420.10:FF:000003">
    <property type="entry name" value="Oligoribonuclease"/>
    <property type="match status" value="1"/>
</dbReference>
<dbReference type="CDD" id="cd06135">
    <property type="entry name" value="Orn"/>
    <property type="match status" value="1"/>
</dbReference>
<gene>
    <name evidence="6" type="ORF">UFOPK2754_03001</name>
    <name evidence="7" type="ORF">UFOPK3139_01061</name>
    <name evidence="8" type="ORF">UFOPK3543_00571</name>
    <name evidence="9" type="ORF">UFOPK3967_01953</name>
</gene>
<dbReference type="Gene3D" id="3.30.420.10">
    <property type="entry name" value="Ribonuclease H-like superfamily/Ribonuclease H"/>
    <property type="match status" value="1"/>
</dbReference>
<dbReference type="InterPro" id="IPR036397">
    <property type="entry name" value="RNaseH_sf"/>
</dbReference>
<evidence type="ECO:0000259" key="5">
    <source>
        <dbReference type="SMART" id="SM00479"/>
    </source>
</evidence>
<evidence type="ECO:0000313" key="8">
    <source>
        <dbReference type="EMBL" id="CAB4895770.1"/>
    </source>
</evidence>
<evidence type="ECO:0000313" key="6">
    <source>
        <dbReference type="EMBL" id="CAB4769227.1"/>
    </source>
</evidence>
<proteinExistence type="inferred from homology"/>
<evidence type="ECO:0000256" key="2">
    <source>
        <dbReference type="ARBA" id="ARBA00022722"/>
    </source>
</evidence>
<evidence type="ECO:0000256" key="4">
    <source>
        <dbReference type="ARBA" id="ARBA00022839"/>
    </source>
</evidence>
<reference evidence="9" key="1">
    <citation type="submission" date="2020-05" db="EMBL/GenBank/DDBJ databases">
        <authorList>
            <person name="Chiriac C."/>
            <person name="Salcher M."/>
            <person name="Ghai R."/>
            <person name="Kavagutti S V."/>
        </authorList>
    </citation>
    <scope>NUCLEOTIDE SEQUENCE</scope>
</reference>
<dbReference type="EMBL" id="CAFABA010000034">
    <property type="protein sequence ID" value="CAB4826465.1"/>
    <property type="molecule type" value="Genomic_DNA"/>
</dbReference>
<dbReference type="SMART" id="SM00479">
    <property type="entry name" value="EXOIII"/>
    <property type="match status" value="1"/>
</dbReference>
<organism evidence="9">
    <name type="scientific">freshwater metagenome</name>
    <dbReference type="NCBI Taxonomy" id="449393"/>
    <lineage>
        <taxon>unclassified sequences</taxon>
        <taxon>metagenomes</taxon>
        <taxon>ecological metagenomes</taxon>
    </lineage>
</organism>
<dbReference type="InterPro" id="IPR022894">
    <property type="entry name" value="Oligoribonuclease"/>
</dbReference>
<dbReference type="Pfam" id="PF00929">
    <property type="entry name" value="RNase_T"/>
    <property type="match status" value="1"/>
</dbReference>
<accession>A0A6J7PKJ4</accession>
<evidence type="ECO:0000256" key="3">
    <source>
        <dbReference type="ARBA" id="ARBA00022801"/>
    </source>
</evidence>
<dbReference type="EMBL" id="CAFBMH010000013">
    <property type="protein sequence ID" value="CAB4895770.1"/>
    <property type="molecule type" value="Genomic_DNA"/>
</dbReference>
<dbReference type="InterPro" id="IPR013520">
    <property type="entry name" value="Ribonucl_H"/>
</dbReference>
<dbReference type="PANTHER" id="PTHR11046">
    <property type="entry name" value="OLIGORIBONUCLEASE, MITOCHONDRIAL"/>
    <property type="match status" value="1"/>
</dbReference>
<evidence type="ECO:0000313" key="9">
    <source>
        <dbReference type="EMBL" id="CAB5005658.1"/>
    </source>
</evidence>
<dbReference type="HAMAP" id="MF_00045">
    <property type="entry name" value="Oligoribonuclease"/>
    <property type="match status" value="1"/>
</dbReference>
<dbReference type="NCBIfam" id="NF003765">
    <property type="entry name" value="PRK05359.1"/>
    <property type="match status" value="1"/>
</dbReference>
<dbReference type="EMBL" id="CAEZYR010000169">
    <property type="protein sequence ID" value="CAB4769227.1"/>
    <property type="molecule type" value="Genomic_DNA"/>
</dbReference>
<dbReference type="GO" id="GO:0003676">
    <property type="term" value="F:nucleic acid binding"/>
    <property type="evidence" value="ECO:0007669"/>
    <property type="project" value="InterPro"/>
</dbReference>
<evidence type="ECO:0000313" key="7">
    <source>
        <dbReference type="EMBL" id="CAB4826465.1"/>
    </source>
</evidence>
<protein>
    <submittedName>
        <fullName evidence="9">Unannotated protein</fullName>
    </submittedName>
</protein>
<dbReference type="InterPro" id="IPR012337">
    <property type="entry name" value="RNaseH-like_sf"/>
</dbReference>
<dbReference type="SUPFAM" id="SSF53098">
    <property type="entry name" value="Ribonuclease H-like"/>
    <property type="match status" value="1"/>
</dbReference>
<dbReference type="AlphaFoldDB" id="A0A6J7PKJ4"/>
<dbReference type="EMBL" id="CAFBOS010000130">
    <property type="protein sequence ID" value="CAB5005658.1"/>
    <property type="molecule type" value="Genomic_DNA"/>
</dbReference>
<comment type="similarity">
    <text evidence="1">Belongs to the oligoribonuclease family.</text>
</comment>
<feature type="domain" description="Exonuclease" evidence="5">
    <location>
        <begin position="1"/>
        <end position="176"/>
    </location>
</feature>